<dbReference type="SUPFAM" id="SSF54236">
    <property type="entry name" value="Ubiquitin-like"/>
    <property type="match status" value="1"/>
</dbReference>
<reference evidence="3 4" key="1">
    <citation type="submission" date="2024-02" db="EMBL/GenBank/DDBJ databases">
        <title>First draft genome assembly of two strains of Seiridium cardinale.</title>
        <authorList>
            <person name="Emiliani G."/>
            <person name="Scali E."/>
        </authorList>
    </citation>
    <scope>NUCLEOTIDE SEQUENCE [LARGE SCALE GENOMIC DNA]</scope>
    <source>
        <strain evidence="3 4">BM-138-000479</strain>
    </source>
</reference>
<proteinExistence type="predicted"/>
<accession>A0ABR2XAI8</accession>
<dbReference type="InterPro" id="IPR022617">
    <property type="entry name" value="Rad60/SUMO-like_dom"/>
</dbReference>
<feature type="domain" description="Ubiquitin-like" evidence="2">
    <location>
        <begin position="207"/>
        <end position="283"/>
    </location>
</feature>
<evidence type="ECO:0000313" key="4">
    <source>
        <dbReference type="Proteomes" id="UP001465668"/>
    </source>
</evidence>
<sequence length="286" mass="31553">MAYLKGGTKALKAGGPAPEPHMLWCWQGAGKVLGRTRSCRILSRDKFYAIREVPDSVSSTLVSSSHHVRRTSPQERMRNTRIPPEEHDNMQSQANHAIAPCRAHGPGCRLHAYITAYAAHDATFWGRGERFCLNQNRIAAWVANLHLPPFYLGPHASTLAYTIFIVADSNTGPTATRGLSNNPHTMSGEHESGSPAGERSEAPAGAEHLNIKVTDNNNEVFFKIKRSTKLEKLMNAFCERQGKSLTSVRFLFEGQRVQPTDTPDTLEMADGDSLEVHQEQVGGRQA</sequence>
<gene>
    <name evidence="3" type="ORF">SCAR479_12625</name>
</gene>
<evidence type="ECO:0000259" key="2">
    <source>
        <dbReference type="PROSITE" id="PS50053"/>
    </source>
</evidence>
<evidence type="ECO:0000256" key="1">
    <source>
        <dbReference type="SAM" id="MobiDB-lite"/>
    </source>
</evidence>
<dbReference type="PROSITE" id="PS50053">
    <property type="entry name" value="UBIQUITIN_2"/>
    <property type="match status" value="1"/>
</dbReference>
<feature type="region of interest" description="Disordered" evidence="1">
    <location>
        <begin position="175"/>
        <end position="203"/>
    </location>
</feature>
<name>A0ABR2XAI8_9PEZI</name>
<evidence type="ECO:0000313" key="3">
    <source>
        <dbReference type="EMBL" id="KAK9770736.1"/>
    </source>
</evidence>
<feature type="compositionally biased region" description="Polar residues" evidence="1">
    <location>
        <begin position="175"/>
        <end position="185"/>
    </location>
</feature>
<dbReference type="Gene3D" id="3.10.20.90">
    <property type="entry name" value="Phosphatidylinositol 3-kinase Catalytic Subunit, Chain A, domain 1"/>
    <property type="match status" value="1"/>
</dbReference>
<dbReference type="CDD" id="cd16116">
    <property type="entry name" value="Ubl_Smt3_like"/>
    <property type="match status" value="1"/>
</dbReference>
<dbReference type="PANTHER" id="PTHR10562">
    <property type="entry name" value="SMALL UBIQUITIN-RELATED MODIFIER"/>
    <property type="match status" value="1"/>
</dbReference>
<dbReference type="InterPro" id="IPR000626">
    <property type="entry name" value="Ubiquitin-like_dom"/>
</dbReference>
<dbReference type="Proteomes" id="UP001465668">
    <property type="component" value="Unassembled WGS sequence"/>
</dbReference>
<keyword evidence="4" id="KW-1185">Reference proteome</keyword>
<dbReference type="InterPro" id="IPR029071">
    <property type="entry name" value="Ubiquitin-like_domsf"/>
</dbReference>
<organism evidence="3 4">
    <name type="scientific">Seiridium cardinale</name>
    <dbReference type="NCBI Taxonomy" id="138064"/>
    <lineage>
        <taxon>Eukaryota</taxon>
        <taxon>Fungi</taxon>
        <taxon>Dikarya</taxon>
        <taxon>Ascomycota</taxon>
        <taxon>Pezizomycotina</taxon>
        <taxon>Sordariomycetes</taxon>
        <taxon>Xylariomycetidae</taxon>
        <taxon>Amphisphaeriales</taxon>
        <taxon>Sporocadaceae</taxon>
        <taxon>Seiridium</taxon>
    </lineage>
</organism>
<comment type="caution">
    <text evidence="3">The sequence shown here is derived from an EMBL/GenBank/DDBJ whole genome shotgun (WGS) entry which is preliminary data.</text>
</comment>
<feature type="region of interest" description="Disordered" evidence="1">
    <location>
        <begin position="61"/>
        <end position="87"/>
    </location>
</feature>
<protein>
    <submittedName>
        <fullName evidence="3">Ubiquitin-related domain-containing protein</fullName>
    </submittedName>
</protein>
<dbReference type="SMART" id="SM00213">
    <property type="entry name" value="UBQ"/>
    <property type="match status" value="1"/>
</dbReference>
<dbReference type="EMBL" id="JARVKM010000087">
    <property type="protein sequence ID" value="KAK9770736.1"/>
    <property type="molecule type" value="Genomic_DNA"/>
</dbReference>
<feature type="compositionally biased region" description="Basic and acidic residues" evidence="1">
    <location>
        <begin position="72"/>
        <end position="87"/>
    </location>
</feature>
<dbReference type="Pfam" id="PF11976">
    <property type="entry name" value="Rad60-SLD"/>
    <property type="match status" value="1"/>
</dbReference>